<protein>
    <submittedName>
        <fullName evidence="1">Uncharacterized protein</fullName>
    </submittedName>
</protein>
<evidence type="ECO:0000313" key="1">
    <source>
        <dbReference type="EMBL" id="GFS13763.1"/>
    </source>
</evidence>
<reference evidence="1 2" key="1">
    <citation type="journal article" date="2021" name="Elife">
        <title>Chloroplast acquisition without the gene transfer in kleptoplastic sea slugs, Plakobranchus ocellatus.</title>
        <authorList>
            <person name="Maeda T."/>
            <person name="Takahashi S."/>
            <person name="Yoshida T."/>
            <person name="Shimamura S."/>
            <person name="Takaki Y."/>
            <person name="Nagai Y."/>
            <person name="Toyoda A."/>
            <person name="Suzuki Y."/>
            <person name="Arimoto A."/>
            <person name="Ishii H."/>
            <person name="Satoh N."/>
            <person name="Nishiyama T."/>
            <person name="Hasebe M."/>
            <person name="Maruyama T."/>
            <person name="Minagawa J."/>
            <person name="Obokata J."/>
            <person name="Shigenobu S."/>
        </authorList>
    </citation>
    <scope>NUCLEOTIDE SEQUENCE [LARGE SCALE GENOMIC DNA]</scope>
</reference>
<sequence length="98" mass="10678">MVQRKAISSIVYDGHADVTIVQTAVSCAATNPTIVIGVDTDLLVVVLLCFHVCLASRKIYLRSNIRSNKITCMGHQKGAGSWATDMQVYVVLPCDLRL</sequence>
<accession>A0AAV4IWF6</accession>
<keyword evidence="2" id="KW-1185">Reference proteome</keyword>
<evidence type="ECO:0000313" key="2">
    <source>
        <dbReference type="Proteomes" id="UP000762676"/>
    </source>
</evidence>
<name>A0AAV4IWF6_9GAST</name>
<proteinExistence type="predicted"/>
<dbReference type="Proteomes" id="UP000762676">
    <property type="component" value="Unassembled WGS sequence"/>
</dbReference>
<dbReference type="EMBL" id="BMAT01009788">
    <property type="protein sequence ID" value="GFS13763.1"/>
    <property type="molecule type" value="Genomic_DNA"/>
</dbReference>
<comment type="caution">
    <text evidence="1">The sequence shown here is derived from an EMBL/GenBank/DDBJ whole genome shotgun (WGS) entry which is preliminary data.</text>
</comment>
<gene>
    <name evidence="1" type="ORF">ElyMa_004891700</name>
</gene>
<organism evidence="1 2">
    <name type="scientific">Elysia marginata</name>
    <dbReference type="NCBI Taxonomy" id="1093978"/>
    <lineage>
        <taxon>Eukaryota</taxon>
        <taxon>Metazoa</taxon>
        <taxon>Spiralia</taxon>
        <taxon>Lophotrochozoa</taxon>
        <taxon>Mollusca</taxon>
        <taxon>Gastropoda</taxon>
        <taxon>Heterobranchia</taxon>
        <taxon>Euthyneura</taxon>
        <taxon>Panpulmonata</taxon>
        <taxon>Sacoglossa</taxon>
        <taxon>Placobranchoidea</taxon>
        <taxon>Plakobranchidae</taxon>
        <taxon>Elysia</taxon>
    </lineage>
</organism>
<dbReference type="AlphaFoldDB" id="A0AAV4IWF6"/>